<evidence type="ECO:0000313" key="3">
    <source>
        <dbReference type="Proteomes" id="UP000799302"/>
    </source>
</evidence>
<organism evidence="2 3">
    <name type="scientific">Microthyrium microscopicum</name>
    <dbReference type="NCBI Taxonomy" id="703497"/>
    <lineage>
        <taxon>Eukaryota</taxon>
        <taxon>Fungi</taxon>
        <taxon>Dikarya</taxon>
        <taxon>Ascomycota</taxon>
        <taxon>Pezizomycotina</taxon>
        <taxon>Dothideomycetes</taxon>
        <taxon>Dothideomycetes incertae sedis</taxon>
        <taxon>Microthyriales</taxon>
        <taxon>Microthyriaceae</taxon>
        <taxon>Microthyrium</taxon>
    </lineage>
</organism>
<evidence type="ECO:0000313" key="2">
    <source>
        <dbReference type="EMBL" id="KAF2671252.1"/>
    </source>
</evidence>
<keyword evidence="3" id="KW-1185">Reference proteome</keyword>
<feature type="compositionally biased region" description="Acidic residues" evidence="1">
    <location>
        <begin position="1"/>
        <end position="18"/>
    </location>
</feature>
<dbReference type="AlphaFoldDB" id="A0A6A6UGD1"/>
<dbReference type="Proteomes" id="UP000799302">
    <property type="component" value="Unassembled WGS sequence"/>
</dbReference>
<name>A0A6A6UGD1_9PEZI</name>
<feature type="region of interest" description="Disordered" evidence="1">
    <location>
        <begin position="1"/>
        <end position="21"/>
    </location>
</feature>
<evidence type="ECO:0000256" key="1">
    <source>
        <dbReference type="SAM" id="MobiDB-lite"/>
    </source>
</evidence>
<protein>
    <submittedName>
        <fullName evidence="2">Uncharacterized protein</fullName>
    </submittedName>
</protein>
<dbReference type="EMBL" id="MU004233">
    <property type="protein sequence ID" value="KAF2671252.1"/>
    <property type="molecule type" value="Genomic_DNA"/>
</dbReference>
<reference evidence="2" key="1">
    <citation type="journal article" date="2020" name="Stud. Mycol.">
        <title>101 Dothideomycetes genomes: a test case for predicting lifestyles and emergence of pathogens.</title>
        <authorList>
            <person name="Haridas S."/>
            <person name="Albert R."/>
            <person name="Binder M."/>
            <person name="Bloem J."/>
            <person name="Labutti K."/>
            <person name="Salamov A."/>
            <person name="Andreopoulos B."/>
            <person name="Baker S."/>
            <person name="Barry K."/>
            <person name="Bills G."/>
            <person name="Bluhm B."/>
            <person name="Cannon C."/>
            <person name="Castanera R."/>
            <person name="Culley D."/>
            <person name="Daum C."/>
            <person name="Ezra D."/>
            <person name="Gonzalez J."/>
            <person name="Henrissat B."/>
            <person name="Kuo A."/>
            <person name="Liang C."/>
            <person name="Lipzen A."/>
            <person name="Lutzoni F."/>
            <person name="Magnuson J."/>
            <person name="Mondo S."/>
            <person name="Nolan M."/>
            <person name="Ohm R."/>
            <person name="Pangilinan J."/>
            <person name="Park H.-J."/>
            <person name="Ramirez L."/>
            <person name="Alfaro M."/>
            <person name="Sun H."/>
            <person name="Tritt A."/>
            <person name="Yoshinaga Y."/>
            <person name="Zwiers L.-H."/>
            <person name="Turgeon B."/>
            <person name="Goodwin S."/>
            <person name="Spatafora J."/>
            <person name="Crous P."/>
            <person name="Grigoriev I."/>
        </authorList>
    </citation>
    <scope>NUCLEOTIDE SEQUENCE</scope>
    <source>
        <strain evidence="2">CBS 115976</strain>
    </source>
</reference>
<proteinExistence type="predicted"/>
<accession>A0A6A6UGD1</accession>
<sequence>MVADPEIEADGELDTDDSGLDRAEVCSVDVTSDVLDEVFTEDDEGLIEDDVLIDDDVLVEDEVFLDDDDVFVDDEVNFLDELEEVFGFAAAADISTENKVKTSSNCKINECWVFMIEAFETNDC</sequence>
<gene>
    <name evidence="2" type="ORF">BT63DRAFT_453651</name>
</gene>